<name>A0A0A0JHF7_9MICO</name>
<organism evidence="1 2">
    <name type="scientific">Knoellia sinensis KCTC 19936</name>
    <dbReference type="NCBI Taxonomy" id="1385520"/>
    <lineage>
        <taxon>Bacteria</taxon>
        <taxon>Bacillati</taxon>
        <taxon>Actinomycetota</taxon>
        <taxon>Actinomycetes</taxon>
        <taxon>Micrococcales</taxon>
        <taxon>Intrasporangiaceae</taxon>
        <taxon>Knoellia</taxon>
    </lineage>
</organism>
<gene>
    <name evidence="1" type="ORF">N802_02775</name>
</gene>
<accession>A0A0A0JHF7</accession>
<reference evidence="1 2" key="1">
    <citation type="submission" date="2013-08" db="EMBL/GenBank/DDBJ databases">
        <title>The genome sequence of Knoellia sinensis.</title>
        <authorList>
            <person name="Zhu W."/>
            <person name="Wang G."/>
        </authorList>
    </citation>
    <scope>NUCLEOTIDE SEQUENCE [LARGE SCALE GENOMIC DNA]</scope>
    <source>
        <strain evidence="1 2">KCTC 19936</strain>
    </source>
</reference>
<comment type="caution">
    <text evidence="1">The sequence shown here is derived from an EMBL/GenBank/DDBJ whole genome shotgun (WGS) entry which is preliminary data.</text>
</comment>
<dbReference type="Proteomes" id="UP000030002">
    <property type="component" value="Unassembled WGS sequence"/>
</dbReference>
<dbReference type="EMBL" id="AVPJ01000001">
    <property type="protein sequence ID" value="KGN35066.1"/>
    <property type="molecule type" value="Genomic_DNA"/>
</dbReference>
<evidence type="ECO:0000313" key="1">
    <source>
        <dbReference type="EMBL" id="KGN35066.1"/>
    </source>
</evidence>
<proteinExistence type="predicted"/>
<sequence length="47" mass="5441">MSRATIENLPQRAAAIWPLLWHRVDVSKVTSLVTTLLPDRARKERFP</sequence>
<protein>
    <submittedName>
        <fullName evidence="1">Uncharacterized protein</fullName>
    </submittedName>
</protein>
<dbReference type="AlphaFoldDB" id="A0A0A0JHF7"/>
<keyword evidence="2" id="KW-1185">Reference proteome</keyword>
<dbReference type="STRING" id="1385520.N802_02775"/>
<evidence type="ECO:0000313" key="2">
    <source>
        <dbReference type="Proteomes" id="UP000030002"/>
    </source>
</evidence>